<gene>
    <name evidence="1" type="ORF">GCM10011578_043660</name>
</gene>
<proteinExistence type="predicted"/>
<dbReference type="AlphaFoldDB" id="A0A917XE56"/>
<dbReference type="EMBL" id="BMML01000009">
    <property type="protein sequence ID" value="GGN15602.1"/>
    <property type="molecule type" value="Genomic_DNA"/>
</dbReference>
<protein>
    <submittedName>
        <fullName evidence="1">Uncharacterized protein</fullName>
    </submittedName>
</protein>
<reference evidence="1" key="2">
    <citation type="submission" date="2020-09" db="EMBL/GenBank/DDBJ databases">
        <authorList>
            <person name="Sun Q."/>
            <person name="Zhou Y."/>
        </authorList>
    </citation>
    <scope>NUCLEOTIDE SEQUENCE</scope>
    <source>
        <strain evidence="1">CGMCC 4.7110</strain>
    </source>
</reference>
<sequence length="71" mass="7691">MTPGVRVPSAAVFAETFFGVSAPPEPQAATEESRRNVDKEAAMERTRIIGMSLPFRLREPAVHRAVPPAGM</sequence>
<comment type="caution">
    <text evidence="1">The sequence shown here is derived from an EMBL/GenBank/DDBJ whole genome shotgun (WGS) entry which is preliminary data.</text>
</comment>
<name>A0A917XE56_9ACTN</name>
<dbReference type="Proteomes" id="UP000653411">
    <property type="component" value="Unassembled WGS sequence"/>
</dbReference>
<evidence type="ECO:0000313" key="1">
    <source>
        <dbReference type="EMBL" id="GGN15602.1"/>
    </source>
</evidence>
<accession>A0A917XE56</accession>
<organism evidence="1 2">
    <name type="scientific">Streptomyces fuscichromogenes</name>
    <dbReference type="NCBI Taxonomy" id="1324013"/>
    <lineage>
        <taxon>Bacteria</taxon>
        <taxon>Bacillati</taxon>
        <taxon>Actinomycetota</taxon>
        <taxon>Actinomycetes</taxon>
        <taxon>Kitasatosporales</taxon>
        <taxon>Streptomycetaceae</taxon>
        <taxon>Streptomyces</taxon>
    </lineage>
</organism>
<evidence type="ECO:0000313" key="2">
    <source>
        <dbReference type="Proteomes" id="UP000653411"/>
    </source>
</evidence>
<reference evidence="1" key="1">
    <citation type="journal article" date="2014" name="Int. J. Syst. Evol. Microbiol.">
        <title>Complete genome sequence of Corynebacterium casei LMG S-19264T (=DSM 44701T), isolated from a smear-ripened cheese.</title>
        <authorList>
            <consortium name="US DOE Joint Genome Institute (JGI-PGF)"/>
            <person name="Walter F."/>
            <person name="Albersmeier A."/>
            <person name="Kalinowski J."/>
            <person name="Ruckert C."/>
        </authorList>
    </citation>
    <scope>NUCLEOTIDE SEQUENCE</scope>
    <source>
        <strain evidence="1">CGMCC 4.7110</strain>
    </source>
</reference>
<keyword evidence="2" id="KW-1185">Reference proteome</keyword>